<name>A0AAW0Z492_9TREE</name>
<feature type="compositionally biased region" description="Low complexity" evidence="1">
    <location>
        <begin position="148"/>
        <end position="167"/>
    </location>
</feature>
<dbReference type="RefSeq" id="XP_066805197.1">
    <property type="nucleotide sequence ID" value="XM_066943996.1"/>
</dbReference>
<organism evidence="3 4">
    <name type="scientific">Kwoniella newhampshirensis</name>
    <dbReference type="NCBI Taxonomy" id="1651941"/>
    <lineage>
        <taxon>Eukaryota</taxon>
        <taxon>Fungi</taxon>
        <taxon>Dikarya</taxon>
        <taxon>Basidiomycota</taxon>
        <taxon>Agaricomycotina</taxon>
        <taxon>Tremellomycetes</taxon>
        <taxon>Tremellales</taxon>
        <taxon>Cryptococcaceae</taxon>
        <taxon>Kwoniella</taxon>
    </lineage>
</organism>
<comment type="caution">
    <text evidence="3">The sequence shown here is derived from an EMBL/GenBank/DDBJ whole genome shotgun (WGS) entry which is preliminary data.</text>
</comment>
<feature type="compositionally biased region" description="Polar residues" evidence="1">
    <location>
        <begin position="1"/>
        <end position="16"/>
    </location>
</feature>
<evidence type="ECO:0000259" key="2">
    <source>
        <dbReference type="Pfam" id="PF18596"/>
    </source>
</evidence>
<dbReference type="KEGG" id="kne:92178123"/>
<feature type="domain" description="Sld7 C-terminal" evidence="2">
    <location>
        <begin position="506"/>
        <end position="570"/>
    </location>
</feature>
<feature type="compositionally biased region" description="Low complexity" evidence="1">
    <location>
        <begin position="340"/>
        <end position="352"/>
    </location>
</feature>
<dbReference type="InterPro" id="IPR041260">
    <property type="entry name" value="Sld7_C"/>
</dbReference>
<evidence type="ECO:0000256" key="1">
    <source>
        <dbReference type="SAM" id="MobiDB-lite"/>
    </source>
</evidence>
<feature type="compositionally biased region" description="Polar residues" evidence="1">
    <location>
        <begin position="24"/>
        <end position="55"/>
    </location>
</feature>
<feature type="region of interest" description="Disordered" evidence="1">
    <location>
        <begin position="130"/>
        <end position="167"/>
    </location>
</feature>
<dbReference type="AlphaFoldDB" id="A0AAW0Z492"/>
<evidence type="ECO:0000313" key="3">
    <source>
        <dbReference type="EMBL" id="KAK8865718.1"/>
    </source>
</evidence>
<feature type="region of interest" description="Disordered" evidence="1">
    <location>
        <begin position="1"/>
        <end position="55"/>
    </location>
</feature>
<feature type="compositionally biased region" description="Basic and acidic residues" evidence="1">
    <location>
        <begin position="386"/>
        <end position="399"/>
    </location>
</feature>
<evidence type="ECO:0000313" key="4">
    <source>
        <dbReference type="Proteomes" id="UP001388673"/>
    </source>
</evidence>
<reference evidence="3 4" key="1">
    <citation type="journal article" date="2024" name="bioRxiv">
        <title>Comparative genomics of Cryptococcus and Kwoniella reveals pathogenesis evolution and contrasting karyotype dynamics via intercentromeric recombination or chromosome fusion.</title>
        <authorList>
            <person name="Coelho M.A."/>
            <person name="David-Palma M."/>
            <person name="Shea T."/>
            <person name="Bowers K."/>
            <person name="McGinley-Smith S."/>
            <person name="Mohammad A.W."/>
            <person name="Gnirke A."/>
            <person name="Yurkov A.M."/>
            <person name="Nowrousian M."/>
            <person name="Sun S."/>
            <person name="Cuomo C.A."/>
            <person name="Heitman J."/>
        </authorList>
    </citation>
    <scope>NUCLEOTIDE SEQUENCE [LARGE SCALE GENOMIC DNA]</scope>
    <source>
        <strain evidence="3 4">CBS 13917</strain>
    </source>
</reference>
<feature type="region of interest" description="Disordered" evidence="1">
    <location>
        <begin position="282"/>
        <end position="439"/>
    </location>
</feature>
<dbReference type="Proteomes" id="UP001388673">
    <property type="component" value="Unassembled WGS sequence"/>
</dbReference>
<feature type="region of interest" description="Disordered" evidence="1">
    <location>
        <begin position="458"/>
        <end position="497"/>
    </location>
</feature>
<dbReference type="GeneID" id="92178123"/>
<protein>
    <recommendedName>
        <fullName evidence="2">Sld7 C-terminal domain-containing protein</fullName>
    </recommendedName>
</protein>
<feature type="compositionally biased region" description="Basic residues" evidence="1">
    <location>
        <begin position="376"/>
        <end position="385"/>
    </location>
</feature>
<dbReference type="EMBL" id="JBCAWK010000002">
    <property type="protein sequence ID" value="KAK8865718.1"/>
    <property type="molecule type" value="Genomic_DNA"/>
</dbReference>
<proteinExistence type="predicted"/>
<sequence length="635" mass="68089">MSSTLELRTIGPSPSRNPFARPKLSQTTNSSGSFTRKSLLPTSSKSQLSSTPTAISTNAAPVAQYNEVESGLSTPASSEKKQVVGSGLTASAGKTKNGWRLLWRGGLEIGRDGWRLDGITFFAQLSFPPSTPSASTATPNPFDAPYQPSMTSNSTSTSTPSSSKAPAVVSPFPLLPSGDTDLCLSLESMRGRKYLQVRGLVDLTPDEILEGTEGGDELNGGVQMSIAPGAALLVAYFTGLLCRNEKLSNTGRTLSAIVIGLGDEDVDTNPNSSILVYGQRQEIDSSSVGGQPTLRLCVGRRKPPPPPTATKVRPGEPLPRAPLFFPAKAPKKPPPPFPNRSLSRTSSISSSIYHPPQPPPFPAPVPVRAPVAGRTPGRRGEKRPRHFDPDAEARQDELRKRKSGRIVFERATSASSRGTGAEEPGPSNTPVVEGDEDIFGRRATASVGLTTSVSMSRAASGDRAVDHSPSGAPLAAEGTDGAEGGNDAPNTGKAKRVRVPQQVLDNKAAIRKQTLVLLEGRGISRTHDMFKDVFAMTTKGAYFAFRDHLQDAPLSKLDVHRIVNGHLDMYLPYPMVTSFATEDREDESDELVKVEMKEEYAEFKVEGTFLHIHDGEGRVKLEAVEEEDEMDIKEV</sequence>
<accession>A0AAW0Z492</accession>
<gene>
    <name evidence="3" type="ORF">IAR55_000864</name>
</gene>
<keyword evidence="4" id="KW-1185">Reference proteome</keyword>
<dbReference type="Pfam" id="PF18596">
    <property type="entry name" value="Sld7_C"/>
    <property type="match status" value="1"/>
</dbReference>
<feature type="compositionally biased region" description="Pro residues" evidence="1">
    <location>
        <begin position="355"/>
        <end position="367"/>
    </location>
</feature>
<feature type="region of interest" description="Disordered" evidence="1">
    <location>
        <begin position="70"/>
        <end position="90"/>
    </location>
</feature>